<dbReference type="AlphaFoldDB" id="A0A8J3C415"/>
<dbReference type="EMBL" id="BMMX01000024">
    <property type="protein sequence ID" value="GGL05094.1"/>
    <property type="molecule type" value="Genomic_DNA"/>
</dbReference>
<evidence type="ECO:0000313" key="3">
    <source>
        <dbReference type="Proteomes" id="UP000656042"/>
    </source>
</evidence>
<comment type="caution">
    <text evidence="2">The sequence shown here is derived from an EMBL/GenBank/DDBJ whole genome shotgun (WGS) entry which is preliminary data.</text>
</comment>
<gene>
    <name evidence="2" type="ORF">GCM10012284_44550</name>
</gene>
<reference evidence="2" key="2">
    <citation type="submission" date="2020-09" db="EMBL/GenBank/DDBJ databases">
        <authorList>
            <person name="Sun Q."/>
            <person name="Zhou Y."/>
        </authorList>
    </citation>
    <scope>NUCLEOTIDE SEQUENCE</scope>
    <source>
        <strain evidence="2">CGMCC 4.7299</strain>
    </source>
</reference>
<sequence>MGQFINPYTFVPFPGRDAVLDRGEPAGHDRPVADGWHGTIEWEFECVSPLLVRWPTAEARTYDVPHRPGADGSRRPVLPGSSVHGAMRALHEILAGGCLRVFDPQFSPSYRDPMREGGFDRWRLARVEQVDNDGRPTQVRLSEPTTRVKGKLAFSAFIDAAALPPNLTSGDRLTISLPEASDVMYRPEYKQVTSVRRDADGDWVVLLTDGGTRYRKAEQSNGPRPQERVPTAYFIAAGRLGSRTIEVTDAAWAAYRTAALGSDDYRRANQQLRQSLRAAEEEPRDGAEQAHPGARELAFADYPAVRPIPVEHENARGGSRHPVYPFLHPGQVVWARVENETVVELKASWFWRHSGEGTSADRVPPGLLPCREPDALCPSCRMFGSAEALEPGTEQAGPAAQFSYRGHVRVQDAIAAEDARIEQVRLAPMGAPRPGAGQFYLRTGGPGGKGRPQMAGEHERPLREWGSGADDGQARMFRGRKMYWRTTDTPPRQRFKARSHHSEELVSSVKVFTAGSRFAVRLTVENLTAAQVGALVCTLDPARLFHRARAKDSTVAAQSRPEGLDAADETFVVPLGGGKPFGFGSCATRAIRLHRLDPAARYRHGDDGHRLLGDDETDALVDAFVGGDHPEWLRRQWSVASRALRLGHVDGSLVWYPPGADWRVLEGALALPDSDERQEAERNFDSPFAFFQNSVGWQRVTKKGVLAFPLTELPTITEADQRLEIEK</sequence>
<protein>
    <recommendedName>
        <fullName evidence="4">CRISPR-associated protein</fullName>
    </recommendedName>
</protein>
<reference evidence="2" key="1">
    <citation type="journal article" date="2014" name="Int. J. Syst. Evol. Microbiol.">
        <title>Complete genome sequence of Corynebacterium casei LMG S-19264T (=DSM 44701T), isolated from a smear-ripened cheese.</title>
        <authorList>
            <consortium name="US DOE Joint Genome Institute (JGI-PGF)"/>
            <person name="Walter F."/>
            <person name="Albersmeier A."/>
            <person name="Kalinowski J."/>
            <person name="Ruckert C."/>
        </authorList>
    </citation>
    <scope>NUCLEOTIDE SEQUENCE</scope>
    <source>
        <strain evidence="2">CGMCC 4.7299</strain>
    </source>
</reference>
<dbReference type="CDD" id="cd09726">
    <property type="entry name" value="RAMP_I_III"/>
    <property type="match status" value="1"/>
</dbReference>
<evidence type="ECO:0000313" key="2">
    <source>
        <dbReference type="EMBL" id="GGL05094.1"/>
    </source>
</evidence>
<keyword evidence="3" id="KW-1185">Reference proteome</keyword>
<dbReference type="RefSeq" id="WP_189081226.1">
    <property type="nucleotide sequence ID" value="NZ_BMMX01000024.1"/>
</dbReference>
<dbReference type="Proteomes" id="UP000656042">
    <property type="component" value="Unassembled WGS sequence"/>
</dbReference>
<evidence type="ECO:0008006" key="4">
    <source>
        <dbReference type="Google" id="ProtNLM"/>
    </source>
</evidence>
<accession>A0A8J3C415</accession>
<name>A0A8J3C415_9ACTN</name>
<dbReference type="InterPro" id="IPR023825">
    <property type="entry name" value="CRISPR-assoc_RAMP_BGP1436"/>
</dbReference>
<proteinExistence type="predicted"/>
<evidence type="ECO:0000256" key="1">
    <source>
        <dbReference type="SAM" id="MobiDB-lite"/>
    </source>
</evidence>
<feature type="region of interest" description="Disordered" evidence="1">
    <location>
        <begin position="446"/>
        <end position="471"/>
    </location>
</feature>
<organism evidence="2 3">
    <name type="scientific">Mangrovihabitans endophyticus</name>
    <dbReference type="NCBI Taxonomy" id="1751298"/>
    <lineage>
        <taxon>Bacteria</taxon>
        <taxon>Bacillati</taxon>
        <taxon>Actinomycetota</taxon>
        <taxon>Actinomycetes</taxon>
        <taxon>Micromonosporales</taxon>
        <taxon>Micromonosporaceae</taxon>
        <taxon>Mangrovihabitans</taxon>
    </lineage>
</organism>
<dbReference type="NCBIfam" id="TIGR03986">
    <property type="entry name" value="TIGR03986 family CRISPR-associated RAMP protein"/>
    <property type="match status" value="1"/>
</dbReference>